<sequence>MMLDAATNVGAIKAKTPTVEDWGWFDAPRIISPLLTRLNGYIGEWVSAAGTLERVLKDDAPKLISVAKRYRDADDDAKAAFNQIKVP</sequence>
<gene>
    <name evidence="1" type="ORF">H4W81_006328</name>
</gene>
<accession>A0ABR9KNF2</accession>
<dbReference type="RefSeq" id="WP_192778104.1">
    <property type="nucleotide sequence ID" value="NZ_BAAASY010000006.1"/>
</dbReference>
<proteinExistence type="predicted"/>
<dbReference type="EMBL" id="JADBEF010000001">
    <property type="protein sequence ID" value="MBE1563549.1"/>
    <property type="molecule type" value="Genomic_DNA"/>
</dbReference>
<evidence type="ECO:0000313" key="2">
    <source>
        <dbReference type="Proteomes" id="UP000661607"/>
    </source>
</evidence>
<dbReference type="Proteomes" id="UP000661607">
    <property type="component" value="Unassembled WGS sequence"/>
</dbReference>
<evidence type="ECO:0008006" key="3">
    <source>
        <dbReference type="Google" id="ProtNLM"/>
    </source>
</evidence>
<reference evidence="1 2" key="1">
    <citation type="submission" date="2020-10" db="EMBL/GenBank/DDBJ databases">
        <title>Sequencing the genomes of 1000 actinobacteria strains.</title>
        <authorList>
            <person name="Klenk H.-P."/>
        </authorList>
    </citation>
    <scope>NUCLEOTIDE SEQUENCE [LARGE SCALE GENOMIC DNA]</scope>
    <source>
        <strain evidence="1 2">DSM 43748</strain>
    </source>
</reference>
<protein>
    <recommendedName>
        <fullName evidence="3">WXG100 family type VII secretion target</fullName>
    </recommendedName>
</protein>
<name>A0ABR9KNF2_9ACTN</name>
<evidence type="ECO:0000313" key="1">
    <source>
        <dbReference type="EMBL" id="MBE1563549.1"/>
    </source>
</evidence>
<organism evidence="1 2">
    <name type="scientific">Nonomuraea africana</name>
    <dbReference type="NCBI Taxonomy" id="46171"/>
    <lineage>
        <taxon>Bacteria</taxon>
        <taxon>Bacillati</taxon>
        <taxon>Actinomycetota</taxon>
        <taxon>Actinomycetes</taxon>
        <taxon>Streptosporangiales</taxon>
        <taxon>Streptosporangiaceae</taxon>
        <taxon>Nonomuraea</taxon>
    </lineage>
</organism>
<keyword evidence="2" id="KW-1185">Reference proteome</keyword>
<comment type="caution">
    <text evidence="1">The sequence shown here is derived from an EMBL/GenBank/DDBJ whole genome shotgun (WGS) entry which is preliminary data.</text>
</comment>